<accession>A0A417Y7H2</accession>
<dbReference type="InterPro" id="IPR052924">
    <property type="entry name" value="OsmC/Ohr_hydroprdx_reductase"/>
</dbReference>
<dbReference type="InterPro" id="IPR015946">
    <property type="entry name" value="KH_dom-like_a/b"/>
</dbReference>
<dbReference type="OrthoDB" id="9793881at2"/>
<evidence type="ECO:0000313" key="3">
    <source>
        <dbReference type="Proteomes" id="UP000283644"/>
    </source>
</evidence>
<dbReference type="SUPFAM" id="SSF82784">
    <property type="entry name" value="OsmC-like"/>
    <property type="match status" value="1"/>
</dbReference>
<dbReference type="Gene3D" id="3.30.300.20">
    <property type="match status" value="1"/>
</dbReference>
<gene>
    <name evidence="2" type="ORF">D0Z08_01865</name>
</gene>
<evidence type="ECO:0000313" key="2">
    <source>
        <dbReference type="EMBL" id="RHW28629.1"/>
    </source>
</evidence>
<dbReference type="Pfam" id="PF02566">
    <property type="entry name" value="OsmC"/>
    <property type="match status" value="1"/>
</dbReference>
<dbReference type="RefSeq" id="WP_118922059.1">
    <property type="nucleotide sequence ID" value="NZ_QXGH01000009.1"/>
</dbReference>
<dbReference type="InterPro" id="IPR003718">
    <property type="entry name" value="OsmC/Ohr_fam"/>
</dbReference>
<name>A0A417Y7H2_9ACTN</name>
<reference evidence="2 3" key="1">
    <citation type="submission" date="2018-09" db="EMBL/GenBank/DDBJ databases">
        <title>Genome sequencing of Nocardioides immobilis CCTCC AB 2017083 for comparison to Nocardioides silvaticus.</title>
        <authorList>
            <person name="Li C."/>
            <person name="Wang G."/>
        </authorList>
    </citation>
    <scope>NUCLEOTIDE SEQUENCE [LARGE SCALE GENOMIC DNA]</scope>
    <source>
        <strain evidence="2 3">CCTCC AB 2017083</strain>
    </source>
</reference>
<dbReference type="InterPro" id="IPR036102">
    <property type="entry name" value="OsmC/Ohrsf"/>
</dbReference>
<proteinExistence type="predicted"/>
<evidence type="ECO:0000256" key="1">
    <source>
        <dbReference type="SAM" id="MobiDB-lite"/>
    </source>
</evidence>
<dbReference type="AlphaFoldDB" id="A0A417Y7H2"/>
<dbReference type="EMBL" id="QXGH01000009">
    <property type="protein sequence ID" value="RHW28629.1"/>
    <property type="molecule type" value="Genomic_DNA"/>
</dbReference>
<dbReference type="Proteomes" id="UP000283644">
    <property type="component" value="Unassembled WGS sequence"/>
</dbReference>
<comment type="caution">
    <text evidence="2">The sequence shown here is derived from an EMBL/GenBank/DDBJ whole genome shotgun (WGS) entry which is preliminary data.</text>
</comment>
<dbReference type="PANTHER" id="PTHR35368:SF1">
    <property type="entry name" value="HYDROPEROXIDE REDUCTASE"/>
    <property type="match status" value="1"/>
</dbReference>
<sequence>MDAATLRAAQAPVKEKYKADPGSARTPTAARGDYRDLGVTATVDGFAGPVRAGLHPAAGGDGQDACSADLLLEALLACAGVTLRAVATAIGVEIRSAALAADGWWDARGTLGVDRSAPIGVQDIVVTLAVDTDADDAALERLARATERYCVVGQTLASPPEMRVVRA</sequence>
<dbReference type="PANTHER" id="PTHR35368">
    <property type="entry name" value="HYDROPEROXIDE REDUCTASE"/>
    <property type="match status" value="1"/>
</dbReference>
<organism evidence="2 3">
    <name type="scientific">Nocardioides immobilis</name>
    <dbReference type="NCBI Taxonomy" id="2049295"/>
    <lineage>
        <taxon>Bacteria</taxon>
        <taxon>Bacillati</taxon>
        <taxon>Actinomycetota</taxon>
        <taxon>Actinomycetes</taxon>
        <taxon>Propionibacteriales</taxon>
        <taxon>Nocardioidaceae</taxon>
        <taxon>Nocardioides</taxon>
    </lineage>
</organism>
<protein>
    <submittedName>
        <fullName evidence="2">OsmC family peroxiredoxin</fullName>
    </submittedName>
</protein>
<feature type="region of interest" description="Disordered" evidence="1">
    <location>
        <begin position="1"/>
        <end position="29"/>
    </location>
</feature>
<keyword evidence="3" id="KW-1185">Reference proteome</keyword>